<evidence type="ECO:0000256" key="1">
    <source>
        <dbReference type="ARBA" id="ARBA00022737"/>
    </source>
</evidence>
<feature type="domain" description="HMG box" evidence="6">
    <location>
        <begin position="147"/>
        <end position="215"/>
    </location>
</feature>
<dbReference type="FunFam" id="1.10.10.440:FF:000005">
    <property type="entry name" value="Transcription elongation regulator 1 (CA150)"/>
    <property type="match status" value="1"/>
</dbReference>
<feature type="compositionally biased region" description="Basic and acidic residues" evidence="4">
    <location>
        <begin position="627"/>
        <end position="640"/>
    </location>
</feature>
<keyword evidence="2" id="KW-0539">Nucleus</keyword>
<dbReference type="PANTHER" id="PTHR15377:SF7">
    <property type="entry name" value="TRANSCRIPTION ELONGATION REGULATOR 1"/>
    <property type="match status" value="1"/>
</dbReference>
<dbReference type="InterPro" id="IPR001202">
    <property type="entry name" value="WW_dom"/>
</dbReference>
<evidence type="ECO:0000313" key="8">
    <source>
        <dbReference type="EMBL" id="KAA0720415.1"/>
    </source>
</evidence>
<evidence type="ECO:0000256" key="2">
    <source>
        <dbReference type="PROSITE-ProRule" id="PRU00267"/>
    </source>
</evidence>
<dbReference type="FunFam" id="1.10.10.440:FF:000010">
    <property type="entry name" value="Transcription elongation regulator 1 (CA150)"/>
    <property type="match status" value="1"/>
</dbReference>
<feature type="domain" description="WW" evidence="5">
    <location>
        <begin position="339"/>
        <end position="372"/>
    </location>
</feature>
<dbReference type="Pfam" id="PF00505">
    <property type="entry name" value="HMG_box"/>
    <property type="match status" value="1"/>
</dbReference>
<dbReference type="Gene3D" id="2.20.70.10">
    <property type="match status" value="3"/>
</dbReference>
<keyword evidence="3" id="KW-0175">Coiled coil</keyword>
<dbReference type="PROSITE" id="PS50118">
    <property type="entry name" value="HMG_BOX_2"/>
    <property type="match status" value="1"/>
</dbReference>
<feature type="region of interest" description="Disordered" evidence="4">
    <location>
        <begin position="689"/>
        <end position="744"/>
    </location>
</feature>
<feature type="domain" description="WW" evidence="5">
    <location>
        <begin position="654"/>
        <end position="683"/>
    </location>
</feature>
<dbReference type="InterPro" id="IPR036910">
    <property type="entry name" value="HMG_box_dom_sf"/>
</dbReference>
<feature type="domain" description="FF" evidence="7">
    <location>
        <begin position="798"/>
        <end position="853"/>
    </location>
</feature>
<feature type="compositionally biased region" description="Low complexity" evidence="4">
    <location>
        <begin position="417"/>
        <end position="434"/>
    </location>
</feature>
<dbReference type="FunFam" id="2.20.70.10:FF:000010">
    <property type="entry name" value="Transcription elongation regulator 1 (CA150)"/>
    <property type="match status" value="1"/>
</dbReference>
<feature type="region of interest" description="Disordered" evidence="4">
    <location>
        <begin position="627"/>
        <end position="648"/>
    </location>
</feature>
<feature type="domain" description="FF" evidence="7">
    <location>
        <begin position="1062"/>
        <end position="1127"/>
    </location>
</feature>
<dbReference type="Gene3D" id="1.10.10.440">
    <property type="entry name" value="FF domain"/>
    <property type="match status" value="4"/>
</dbReference>
<organism evidence="8 9">
    <name type="scientific">Triplophysa tibetana</name>
    <dbReference type="NCBI Taxonomy" id="1572043"/>
    <lineage>
        <taxon>Eukaryota</taxon>
        <taxon>Metazoa</taxon>
        <taxon>Chordata</taxon>
        <taxon>Craniata</taxon>
        <taxon>Vertebrata</taxon>
        <taxon>Euteleostomi</taxon>
        <taxon>Actinopterygii</taxon>
        <taxon>Neopterygii</taxon>
        <taxon>Teleostei</taxon>
        <taxon>Ostariophysi</taxon>
        <taxon>Cypriniformes</taxon>
        <taxon>Nemacheilidae</taxon>
        <taxon>Triplophysa</taxon>
    </lineage>
</organism>
<protein>
    <submittedName>
        <fullName evidence="8">Transcription elongation regulator 1</fullName>
    </submittedName>
</protein>
<feature type="DNA-binding region" description="HMG box" evidence="2">
    <location>
        <begin position="147"/>
        <end position="215"/>
    </location>
</feature>
<gene>
    <name evidence="8" type="ORF">E1301_Tti015863</name>
</gene>
<feature type="domain" description="FF" evidence="7">
    <location>
        <begin position="865"/>
        <end position="920"/>
    </location>
</feature>
<dbReference type="InterPro" id="IPR036020">
    <property type="entry name" value="WW_dom_sf"/>
</dbReference>
<evidence type="ECO:0000259" key="5">
    <source>
        <dbReference type="PROSITE" id="PS50020"/>
    </source>
</evidence>
<dbReference type="FunFam" id="1.10.10.440:FF:000004">
    <property type="entry name" value="Transcription elongation regulator 1 like"/>
    <property type="match status" value="1"/>
</dbReference>
<keyword evidence="1" id="KW-0677">Repeat</keyword>
<dbReference type="Proteomes" id="UP000324632">
    <property type="component" value="Chromosome 6"/>
</dbReference>
<dbReference type="InterPro" id="IPR045148">
    <property type="entry name" value="TCRG1-like"/>
</dbReference>
<dbReference type="EMBL" id="SOYY01000006">
    <property type="protein sequence ID" value="KAA0720415.1"/>
    <property type="molecule type" value="Genomic_DNA"/>
</dbReference>
<dbReference type="PROSITE" id="PS01159">
    <property type="entry name" value="WW_DOMAIN_1"/>
    <property type="match status" value="1"/>
</dbReference>
<sequence length="1148" mass="129529">MATGTMGMGSVAIGGMPANQGLIGINMNMAPTGIGLQGVPSMGIGQELRQMDRPPKKRALAMFYTEQGTNEVSENNPKKSDCRVGTSAVINQYDVSGNNSCEKYNASDTLTQDGCIENSITCPPVPPVEDQTVNQKINEDKQKQIHIKRPMNAFMVWSKMQRPIFYKANPNADMTEISVLLGSAWRKLSEDQKKPYFDEAHTIQSQHRQMYPESITTQSCGSPLLLSMALQQAIHFHGPTPPPSTVLLGPPPLLRPPPPPFGMMRGPPPPPRPPFGRPPFDTSMPPIAPPGALPPPIGPPHLQRPQFMPPPMGNMPPPPGMIFPPGMPPSPGSGAISSLPNDEIWVENTTPEGKVYYYHARTRQSAWTKPEGVKIIQQSELHPLMAGQSGGTSGSPNTTVASSSTTVPGSLSTQSISPTQTLSTSSNPSTSQNPAGSQPSTMSNVSEMPPVVSTPPASIGVTPVAVVSVPAVTSTVTTVQTMPLLPQSLPPGLHMAQPPGTLQAYPPIMVPPFRVPLPGMHIPLPGVLQGMGPPLVPMMHPQLAITATSASLAGALSLPEWTEYKTMDGRTYYYNNRTLESTWEKPHELKERDRESDRAKDGQIGDASETRDIIMRGKIDSFGESKFPREEEMTEEEKAAQKGRPIATNPIPGTPWCVVWTGDDRVFFYNPTTRHSMWDRPEELVGRSDVDKYLQEPRHKRGQDDKKIEMSKEEFDAAEDTLEDEPSKAKKRKKDDVKEADAGKDVAVEAELKAARDRALVPLEARMNQFRDMLLERGVFDQYVKTRAEEERKERKNKLTQAKDDFKKMMEDAKLNIRTTFSEFAAKHVKDPRFKAIEKMKDREAIFTESMIALRKKDKEDSKNKVEKVKQDFFDLLSDHHVDTTQRWSKVKDKLETDQRYKAVESSAAREELYKQYVEKQAKTVDAEKEKELERQARIDASLREREREVQRARSEQTKEIDREREQHKREEATQHFKALMSDMVKSTDATWSETRRSLRKDHRWESSSLLERHEKEKLFEEHVEALTKRKKEYFRLLLDETSMVRLGKNNREFEDYIKDKYITAKADFRTLLKETKFITYRSRKLIQESDQYFKDIENILQNDKRYLVLDCVPEERRKLITFYIEDLDRRGPPPPPTASEPSRRSTK</sequence>
<evidence type="ECO:0000259" key="7">
    <source>
        <dbReference type="PROSITE" id="PS51676"/>
    </source>
</evidence>
<dbReference type="GO" id="GO:0003677">
    <property type="term" value="F:DNA binding"/>
    <property type="evidence" value="ECO:0007669"/>
    <property type="project" value="UniProtKB-UniRule"/>
</dbReference>
<dbReference type="InterPro" id="IPR009071">
    <property type="entry name" value="HMG_box_dom"/>
</dbReference>
<dbReference type="CDD" id="cd00201">
    <property type="entry name" value="WW"/>
    <property type="match status" value="3"/>
</dbReference>
<feature type="region of interest" description="Disordered" evidence="4">
    <location>
        <begin position="1128"/>
        <end position="1148"/>
    </location>
</feature>
<comment type="caution">
    <text evidence="8">The sequence shown here is derived from an EMBL/GenBank/DDBJ whole genome shotgun (WGS) entry which is preliminary data.</text>
</comment>
<dbReference type="Pfam" id="PF23517">
    <property type="entry name" value="WW_TCERG1"/>
    <property type="match status" value="1"/>
</dbReference>
<feature type="domain" description="FF" evidence="7">
    <location>
        <begin position="970"/>
        <end position="1026"/>
    </location>
</feature>
<dbReference type="SUPFAM" id="SSF81698">
    <property type="entry name" value="FF domain"/>
    <property type="match status" value="3"/>
</dbReference>
<feature type="compositionally biased region" description="Polar residues" evidence="4">
    <location>
        <begin position="435"/>
        <end position="446"/>
    </location>
</feature>
<dbReference type="PANTHER" id="PTHR15377">
    <property type="entry name" value="TRANSCRIPTION ELONGATION REGULATOR 1"/>
    <property type="match status" value="1"/>
</dbReference>
<feature type="compositionally biased region" description="Basic and acidic residues" evidence="4">
    <location>
        <begin position="689"/>
        <end position="715"/>
    </location>
</feature>
<keyword evidence="2" id="KW-0238">DNA-binding</keyword>
<name>A0A5A9PFD2_9TELE</name>
<accession>A0A5A9PFD2</accession>
<dbReference type="SMART" id="SM00441">
    <property type="entry name" value="FF"/>
    <property type="match status" value="4"/>
</dbReference>
<feature type="region of interest" description="Disordered" evidence="4">
    <location>
        <begin position="385"/>
        <end position="451"/>
    </location>
</feature>
<dbReference type="PROSITE" id="PS50020">
    <property type="entry name" value="WW_DOMAIN_2"/>
    <property type="match status" value="3"/>
</dbReference>
<dbReference type="FunFam" id="1.10.10.440:FF:000008">
    <property type="entry name" value="Transcription elongation regulator 1 (CA150)"/>
    <property type="match status" value="1"/>
</dbReference>
<dbReference type="SUPFAM" id="SSF47095">
    <property type="entry name" value="HMG-box"/>
    <property type="match status" value="1"/>
</dbReference>
<dbReference type="SUPFAM" id="SSF51045">
    <property type="entry name" value="WW domain"/>
    <property type="match status" value="3"/>
</dbReference>
<evidence type="ECO:0000256" key="3">
    <source>
        <dbReference type="SAM" id="Coils"/>
    </source>
</evidence>
<reference evidence="8 9" key="1">
    <citation type="journal article" date="2019" name="Mol. Ecol. Resour.">
        <title>Chromosome-level genome assembly of Triplophysa tibetana, a fish adapted to the harsh high-altitude environment of the Tibetan Plateau.</title>
        <authorList>
            <person name="Yang X."/>
            <person name="Liu H."/>
            <person name="Ma Z."/>
            <person name="Zou Y."/>
            <person name="Zou M."/>
            <person name="Mao Y."/>
            <person name="Li X."/>
            <person name="Wang H."/>
            <person name="Chen T."/>
            <person name="Wang W."/>
            <person name="Yang R."/>
        </authorList>
    </citation>
    <scope>NUCLEOTIDE SEQUENCE [LARGE SCALE GENOMIC DNA]</scope>
    <source>
        <strain evidence="8">TTIB1903HZAU</strain>
        <tissue evidence="8">Muscle</tissue>
    </source>
</reference>
<feature type="region of interest" description="Disordered" evidence="4">
    <location>
        <begin position="585"/>
        <end position="612"/>
    </location>
</feature>
<dbReference type="Gene3D" id="1.10.30.10">
    <property type="entry name" value="High mobility group box domain"/>
    <property type="match status" value="1"/>
</dbReference>
<feature type="compositionally biased region" description="Basic and acidic residues" evidence="4">
    <location>
        <begin position="734"/>
        <end position="744"/>
    </location>
</feature>
<dbReference type="GO" id="GO:0070063">
    <property type="term" value="F:RNA polymerase binding"/>
    <property type="evidence" value="ECO:0007669"/>
    <property type="project" value="InterPro"/>
</dbReference>
<evidence type="ECO:0000259" key="6">
    <source>
        <dbReference type="PROSITE" id="PS50118"/>
    </source>
</evidence>
<dbReference type="GO" id="GO:0003712">
    <property type="term" value="F:transcription coregulator activity"/>
    <property type="evidence" value="ECO:0007669"/>
    <property type="project" value="TreeGrafter"/>
</dbReference>
<feature type="coiled-coil region" evidence="3">
    <location>
        <begin position="785"/>
        <end position="816"/>
    </location>
</feature>
<proteinExistence type="predicted"/>
<feature type="compositionally biased region" description="Polar residues" evidence="4">
    <location>
        <begin position="394"/>
        <end position="416"/>
    </location>
</feature>
<feature type="region of interest" description="Disordered" evidence="4">
    <location>
        <begin position="944"/>
        <end position="971"/>
    </location>
</feature>
<dbReference type="InterPro" id="IPR057565">
    <property type="entry name" value="WW_TCRG1_3rd"/>
</dbReference>
<dbReference type="AlphaFoldDB" id="A0A5A9PFD2"/>
<dbReference type="SMART" id="SM00398">
    <property type="entry name" value="HMG"/>
    <property type="match status" value="1"/>
</dbReference>
<dbReference type="Pfam" id="PF01846">
    <property type="entry name" value="FF"/>
    <property type="match status" value="4"/>
</dbReference>
<dbReference type="GO" id="GO:0005634">
    <property type="term" value="C:nucleus"/>
    <property type="evidence" value="ECO:0007669"/>
    <property type="project" value="UniProtKB-UniRule"/>
</dbReference>
<dbReference type="InterPro" id="IPR036517">
    <property type="entry name" value="FF_domain_sf"/>
</dbReference>
<dbReference type="PROSITE" id="PS51676">
    <property type="entry name" value="FF"/>
    <property type="match status" value="4"/>
</dbReference>
<dbReference type="Pfam" id="PF00397">
    <property type="entry name" value="WW"/>
    <property type="match status" value="2"/>
</dbReference>
<evidence type="ECO:0000256" key="4">
    <source>
        <dbReference type="SAM" id="MobiDB-lite"/>
    </source>
</evidence>
<keyword evidence="9" id="KW-1185">Reference proteome</keyword>
<dbReference type="SMART" id="SM00456">
    <property type="entry name" value="WW"/>
    <property type="match status" value="3"/>
</dbReference>
<feature type="domain" description="WW" evidence="5">
    <location>
        <begin position="559"/>
        <end position="588"/>
    </location>
</feature>
<dbReference type="InterPro" id="IPR002713">
    <property type="entry name" value="FF_domain"/>
</dbReference>
<evidence type="ECO:0000313" key="9">
    <source>
        <dbReference type="Proteomes" id="UP000324632"/>
    </source>
</evidence>